<dbReference type="CDD" id="cd00154">
    <property type="entry name" value="Rab"/>
    <property type="match status" value="1"/>
</dbReference>
<dbReference type="SUPFAM" id="SSF52540">
    <property type="entry name" value="P-loop containing nucleoside triphosphate hydrolases"/>
    <property type="match status" value="1"/>
</dbReference>
<dbReference type="SMART" id="SM00175">
    <property type="entry name" value="RAB"/>
    <property type="match status" value="1"/>
</dbReference>
<dbReference type="RefSeq" id="XP_001325979.1">
    <property type="nucleotide sequence ID" value="XM_001325944.1"/>
</dbReference>
<protein>
    <submittedName>
        <fullName evidence="2">Small GTP-binding protein, putative</fullName>
    </submittedName>
</protein>
<dbReference type="NCBIfam" id="TIGR00231">
    <property type="entry name" value="small_GTP"/>
    <property type="match status" value="1"/>
</dbReference>
<dbReference type="Gene3D" id="3.40.50.300">
    <property type="entry name" value="P-loop containing nucleotide triphosphate hydrolases"/>
    <property type="match status" value="1"/>
</dbReference>
<proteinExistence type="predicted"/>
<dbReference type="SMART" id="SM00173">
    <property type="entry name" value="RAS"/>
    <property type="match status" value="1"/>
</dbReference>
<reference evidence="2" key="1">
    <citation type="submission" date="2006-10" db="EMBL/GenBank/DDBJ databases">
        <authorList>
            <person name="Amadeo P."/>
            <person name="Zhao Q."/>
            <person name="Wortman J."/>
            <person name="Fraser-Liggett C."/>
            <person name="Carlton J."/>
        </authorList>
    </citation>
    <scope>NUCLEOTIDE SEQUENCE</scope>
    <source>
        <strain evidence="2">G3</strain>
    </source>
</reference>
<dbReference type="Pfam" id="PF00071">
    <property type="entry name" value="Ras"/>
    <property type="match status" value="1"/>
</dbReference>
<dbReference type="InterPro" id="IPR027417">
    <property type="entry name" value="P-loop_NTPase"/>
</dbReference>
<dbReference type="PRINTS" id="PR00449">
    <property type="entry name" value="RASTRNSFRMNG"/>
</dbReference>
<dbReference type="FunFam" id="3.40.50.300:FF:001329">
    <property type="entry name" value="Small GTP-binding protein, putative"/>
    <property type="match status" value="1"/>
</dbReference>
<dbReference type="VEuPathDB" id="TrichDB:TVAGG3_0074220"/>
<dbReference type="GO" id="GO:0006886">
    <property type="term" value="P:intracellular protein transport"/>
    <property type="evidence" value="ECO:0000318"/>
    <property type="project" value="GO_Central"/>
</dbReference>
<dbReference type="SMR" id="A2E0L1"/>
<dbReference type="InterPro" id="IPR001806">
    <property type="entry name" value="Small_GTPase"/>
</dbReference>
<evidence type="ECO:0000256" key="1">
    <source>
        <dbReference type="ARBA" id="ARBA00022741"/>
    </source>
</evidence>
<accession>A2E0L1</accession>
<dbReference type="GO" id="GO:0005525">
    <property type="term" value="F:GTP binding"/>
    <property type="evidence" value="ECO:0007669"/>
    <property type="project" value="InterPro"/>
</dbReference>
<dbReference type="GO" id="GO:0003924">
    <property type="term" value="F:GTPase activity"/>
    <property type="evidence" value="ECO:0000318"/>
    <property type="project" value="GO_Central"/>
</dbReference>
<dbReference type="PROSITE" id="PS51419">
    <property type="entry name" value="RAB"/>
    <property type="match status" value="1"/>
</dbReference>
<dbReference type="InParanoid" id="A2E0L1"/>
<dbReference type="OrthoDB" id="48625at2759"/>
<dbReference type="KEGG" id="tva:4771731"/>
<gene>
    <name evidence="2" type="ORF">TVAG_467710</name>
</gene>
<dbReference type="EMBL" id="DS113280">
    <property type="protein sequence ID" value="EAY13756.1"/>
    <property type="molecule type" value="Genomic_DNA"/>
</dbReference>
<keyword evidence="3" id="KW-1185">Reference proteome</keyword>
<dbReference type="STRING" id="5722.A2E0L1"/>
<reference evidence="2" key="2">
    <citation type="journal article" date="2007" name="Science">
        <title>Draft genome sequence of the sexually transmitted pathogen Trichomonas vaginalis.</title>
        <authorList>
            <person name="Carlton J.M."/>
            <person name="Hirt R.P."/>
            <person name="Silva J.C."/>
            <person name="Delcher A.L."/>
            <person name="Schatz M."/>
            <person name="Zhao Q."/>
            <person name="Wortman J.R."/>
            <person name="Bidwell S.L."/>
            <person name="Alsmark U.C.M."/>
            <person name="Besteiro S."/>
            <person name="Sicheritz-Ponten T."/>
            <person name="Noel C.J."/>
            <person name="Dacks J.B."/>
            <person name="Foster P.G."/>
            <person name="Simillion C."/>
            <person name="Van de Peer Y."/>
            <person name="Miranda-Saavedra D."/>
            <person name="Barton G.J."/>
            <person name="Westrop G.D."/>
            <person name="Mueller S."/>
            <person name="Dessi D."/>
            <person name="Fiori P.L."/>
            <person name="Ren Q."/>
            <person name="Paulsen I."/>
            <person name="Zhang H."/>
            <person name="Bastida-Corcuera F.D."/>
            <person name="Simoes-Barbosa A."/>
            <person name="Brown M.T."/>
            <person name="Hayes R.D."/>
            <person name="Mukherjee M."/>
            <person name="Okumura C.Y."/>
            <person name="Schneider R."/>
            <person name="Smith A.J."/>
            <person name="Vanacova S."/>
            <person name="Villalvazo M."/>
            <person name="Haas B.J."/>
            <person name="Pertea M."/>
            <person name="Feldblyum T.V."/>
            <person name="Utterback T.R."/>
            <person name="Shu C.L."/>
            <person name="Osoegawa K."/>
            <person name="de Jong P.J."/>
            <person name="Hrdy I."/>
            <person name="Horvathova L."/>
            <person name="Zubacova Z."/>
            <person name="Dolezal P."/>
            <person name="Malik S.B."/>
            <person name="Logsdon J.M. Jr."/>
            <person name="Henze K."/>
            <person name="Gupta A."/>
            <person name="Wang C.C."/>
            <person name="Dunne R.L."/>
            <person name="Upcroft J.A."/>
            <person name="Upcroft P."/>
            <person name="White O."/>
            <person name="Salzberg S.L."/>
            <person name="Tang P."/>
            <person name="Chiu C.-H."/>
            <person name="Lee Y.-S."/>
            <person name="Embley T.M."/>
            <person name="Coombs G.H."/>
            <person name="Mottram J.C."/>
            <person name="Tachezy J."/>
            <person name="Fraser-Liggett C.M."/>
            <person name="Johnson P.J."/>
        </authorList>
    </citation>
    <scope>NUCLEOTIDE SEQUENCE [LARGE SCALE GENOMIC DNA]</scope>
    <source>
        <strain evidence="2">G3</strain>
    </source>
</reference>
<dbReference type="SMART" id="SM00174">
    <property type="entry name" value="RHO"/>
    <property type="match status" value="1"/>
</dbReference>
<dbReference type="VEuPathDB" id="TrichDB:TVAG_467710"/>
<dbReference type="GO" id="GO:0006897">
    <property type="term" value="P:endocytosis"/>
    <property type="evidence" value="ECO:0000318"/>
    <property type="project" value="GO_Central"/>
</dbReference>
<dbReference type="Proteomes" id="UP000001542">
    <property type="component" value="Unassembled WGS sequence"/>
</dbReference>
<dbReference type="GO" id="GO:0012505">
    <property type="term" value="C:endomembrane system"/>
    <property type="evidence" value="ECO:0000318"/>
    <property type="project" value="GO_Central"/>
</dbReference>
<keyword evidence="1" id="KW-0547">Nucleotide-binding</keyword>
<dbReference type="InterPro" id="IPR005225">
    <property type="entry name" value="Small_GTP-bd"/>
</dbReference>
<evidence type="ECO:0000313" key="2">
    <source>
        <dbReference type="EMBL" id="EAY13756.1"/>
    </source>
</evidence>
<sequence>MDDSYKIILIGDSGVGKTSMTLRFIKSPISNVDPTIGAGTYPCKIKIDDTIRNIKIWDTAGQETYMGLIPQYCRGAHCGILVFDVTSKESFASLSTWIQFLESHSETFPIIIFGNKTDLEQSRVITNEDAILYSEPKGYVYCEGSAETGTGIDSSSIGWVL</sequence>
<dbReference type="AlphaFoldDB" id="A2E0L1"/>
<name>A2E0L1_TRIV3</name>
<dbReference type="PROSITE" id="PS51421">
    <property type="entry name" value="RAS"/>
    <property type="match status" value="1"/>
</dbReference>
<evidence type="ECO:0000313" key="3">
    <source>
        <dbReference type="Proteomes" id="UP000001542"/>
    </source>
</evidence>
<dbReference type="PANTHER" id="PTHR47978">
    <property type="match status" value="1"/>
</dbReference>
<dbReference type="eggNOG" id="KOG0092">
    <property type="taxonomic scope" value="Eukaryota"/>
</dbReference>
<organism evidence="2 3">
    <name type="scientific">Trichomonas vaginalis (strain ATCC PRA-98 / G3)</name>
    <dbReference type="NCBI Taxonomy" id="412133"/>
    <lineage>
        <taxon>Eukaryota</taxon>
        <taxon>Metamonada</taxon>
        <taxon>Parabasalia</taxon>
        <taxon>Trichomonadida</taxon>
        <taxon>Trichomonadidae</taxon>
        <taxon>Trichomonas</taxon>
    </lineage>
</organism>